<comment type="caution">
    <text evidence="3">The sequence shown here is derived from an EMBL/GenBank/DDBJ whole genome shotgun (WGS) entry which is preliminary data.</text>
</comment>
<sequence length="217" mass="23106">MNDDIASPSLGPVRTTARWAVAALALVGAAWVARALWQLQLAISGMPGSGPPDQGDGQHRPLTGLENAYHLVAAAGDVLTVVCVIAFLSWLLRVRDNARVLSSQPLRYAGLWVYAGWIVPIANLWVPRGIVADIHRASAPDERLPRAVNWWWGLWLAGMLSGAGLVYADSSKDEIIARAYNDVPLLLAADATVIGAAVAGILVVRALSAAQQRHLDG</sequence>
<dbReference type="Pfam" id="PF14219">
    <property type="entry name" value="DUF4328"/>
    <property type="match status" value="1"/>
</dbReference>
<feature type="transmembrane region" description="Helical" evidence="1">
    <location>
        <begin position="17"/>
        <end position="37"/>
    </location>
</feature>
<feature type="domain" description="DUF4328" evidence="2">
    <location>
        <begin position="74"/>
        <end position="208"/>
    </location>
</feature>
<feature type="transmembrane region" description="Helical" evidence="1">
    <location>
        <begin position="147"/>
        <end position="168"/>
    </location>
</feature>
<evidence type="ECO:0000313" key="4">
    <source>
        <dbReference type="Proteomes" id="UP001214441"/>
    </source>
</evidence>
<feature type="transmembrane region" description="Helical" evidence="1">
    <location>
        <begin position="108"/>
        <end position="126"/>
    </location>
</feature>
<dbReference type="RefSeq" id="WP_274045759.1">
    <property type="nucleotide sequence ID" value="NZ_JANCPR020000024.1"/>
</dbReference>
<keyword evidence="1" id="KW-1133">Transmembrane helix</keyword>
<keyword evidence="4" id="KW-1185">Reference proteome</keyword>
<name>A0ABT7A0N2_9ACTN</name>
<accession>A0ABT7A0N2</accession>
<evidence type="ECO:0000256" key="1">
    <source>
        <dbReference type="SAM" id="Phobius"/>
    </source>
</evidence>
<feature type="transmembrane region" description="Helical" evidence="1">
    <location>
        <begin position="68"/>
        <end position="88"/>
    </location>
</feature>
<evidence type="ECO:0000259" key="2">
    <source>
        <dbReference type="Pfam" id="PF14219"/>
    </source>
</evidence>
<gene>
    <name evidence="3" type="ORF">NMN56_023490</name>
</gene>
<reference evidence="3 4" key="1">
    <citation type="submission" date="2023-05" db="EMBL/GenBank/DDBJ databases">
        <title>Streptantibioticus silvisoli sp. nov., acidotolerant actinomycetes 1 from pine litter.</title>
        <authorList>
            <person name="Swiecimska M."/>
            <person name="Golinska P."/>
            <person name="Sangal V."/>
            <person name="Wachnowicz B."/>
            <person name="Goodfellow M."/>
        </authorList>
    </citation>
    <scope>NUCLEOTIDE SEQUENCE [LARGE SCALE GENOMIC DNA]</scope>
    <source>
        <strain evidence="3 4">DSM 42109</strain>
    </source>
</reference>
<feature type="transmembrane region" description="Helical" evidence="1">
    <location>
        <begin position="183"/>
        <end position="204"/>
    </location>
</feature>
<keyword evidence="1" id="KW-0812">Transmembrane</keyword>
<keyword evidence="1" id="KW-0472">Membrane</keyword>
<dbReference type="EMBL" id="JANCPR020000024">
    <property type="protein sequence ID" value="MDJ1134866.1"/>
    <property type="molecule type" value="Genomic_DNA"/>
</dbReference>
<dbReference type="Proteomes" id="UP001214441">
    <property type="component" value="Unassembled WGS sequence"/>
</dbReference>
<organism evidence="3 4">
    <name type="scientific">Streptomyces iconiensis</name>
    <dbReference type="NCBI Taxonomy" id="1384038"/>
    <lineage>
        <taxon>Bacteria</taxon>
        <taxon>Bacillati</taxon>
        <taxon>Actinomycetota</taxon>
        <taxon>Actinomycetes</taxon>
        <taxon>Kitasatosporales</taxon>
        <taxon>Streptomycetaceae</taxon>
        <taxon>Streptomyces</taxon>
    </lineage>
</organism>
<dbReference type="InterPro" id="IPR025565">
    <property type="entry name" value="DUF4328"/>
</dbReference>
<evidence type="ECO:0000313" key="3">
    <source>
        <dbReference type="EMBL" id="MDJ1134866.1"/>
    </source>
</evidence>
<proteinExistence type="predicted"/>
<protein>
    <submittedName>
        <fullName evidence="3">DUF4328 domain-containing protein</fullName>
    </submittedName>
</protein>